<dbReference type="Proteomes" id="UP001519460">
    <property type="component" value="Unassembled WGS sequence"/>
</dbReference>
<comment type="caution">
    <text evidence="1">The sequence shown here is derived from an EMBL/GenBank/DDBJ whole genome shotgun (WGS) entry which is preliminary data.</text>
</comment>
<evidence type="ECO:0000313" key="2">
    <source>
        <dbReference type="Proteomes" id="UP001519460"/>
    </source>
</evidence>
<feature type="non-terminal residue" evidence="1">
    <location>
        <position position="57"/>
    </location>
</feature>
<accession>A0ABD0M5G6</accession>
<protein>
    <submittedName>
        <fullName evidence="1">Uncharacterized protein</fullName>
    </submittedName>
</protein>
<feature type="non-terminal residue" evidence="1">
    <location>
        <position position="1"/>
    </location>
</feature>
<name>A0ABD0M5G6_9CAEN</name>
<dbReference type="EMBL" id="JACVVK020000005">
    <property type="protein sequence ID" value="KAK7506965.1"/>
    <property type="molecule type" value="Genomic_DNA"/>
</dbReference>
<gene>
    <name evidence="1" type="ORF">BaRGS_00001816</name>
</gene>
<dbReference type="AlphaFoldDB" id="A0ABD0M5G6"/>
<reference evidence="1 2" key="1">
    <citation type="journal article" date="2023" name="Sci. Data">
        <title>Genome assembly of the Korean intertidal mud-creeper Batillaria attramentaria.</title>
        <authorList>
            <person name="Patra A.K."/>
            <person name="Ho P.T."/>
            <person name="Jun S."/>
            <person name="Lee S.J."/>
            <person name="Kim Y."/>
            <person name="Won Y.J."/>
        </authorList>
    </citation>
    <scope>NUCLEOTIDE SEQUENCE [LARGE SCALE GENOMIC DNA]</scope>
    <source>
        <strain evidence="1">Wonlab-2016</strain>
    </source>
</reference>
<proteinExistence type="predicted"/>
<keyword evidence="2" id="KW-1185">Reference proteome</keyword>
<organism evidence="1 2">
    <name type="scientific">Batillaria attramentaria</name>
    <dbReference type="NCBI Taxonomy" id="370345"/>
    <lineage>
        <taxon>Eukaryota</taxon>
        <taxon>Metazoa</taxon>
        <taxon>Spiralia</taxon>
        <taxon>Lophotrochozoa</taxon>
        <taxon>Mollusca</taxon>
        <taxon>Gastropoda</taxon>
        <taxon>Caenogastropoda</taxon>
        <taxon>Sorbeoconcha</taxon>
        <taxon>Cerithioidea</taxon>
        <taxon>Batillariidae</taxon>
        <taxon>Batillaria</taxon>
    </lineage>
</organism>
<sequence length="57" mass="6530">WKHTRPRLIPRGPPASMAKVQHAFTLQPCMTRCEGQGFFSAHVTHSRLQNFHLSEVC</sequence>
<evidence type="ECO:0000313" key="1">
    <source>
        <dbReference type="EMBL" id="KAK7506965.1"/>
    </source>
</evidence>